<evidence type="ECO:0000313" key="3">
    <source>
        <dbReference type="EMBL" id="CAE4664956.1"/>
    </source>
</evidence>
<evidence type="ECO:0000313" key="2">
    <source>
        <dbReference type="EMBL" id="CAD9327694.1"/>
    </source>
</evidence>
<dbReference type="PANTHER" id="PTHR35716:SF6">
    <property type="entry name" value="DUF4864 DOMAIN-CONTAINING PROTEIN"/>
    <property type="match status" value="1"/>
</dbReference>
<protein>
    <submittedName>
        <fullName evidence="3">Uncharacterized protein</fullName>
    </submittedName>
</protein>
<dbReference type="AlphaFoldDB" id="A0A6U3QV65"/>
<dbReference type="EMBL" id="HBNS01059164">
    <property type="protein sequence ID" value="CAE4664956.1"/>
    <property type="molecule type" value="Transcribed_RNA"/>
</dbReference>
<feature type="signal peptide" evidence="1">
    <location>
        <begin position="1"/>
        <end position="19"/>
    </location>
</feature>
<reference evidence="3" key="1">
    <citation type="submission" date="2021-01" db="EMBL/GenBank/DDBJ databases">
        <authorList>
            <person name="Corre E."/>
            <person name="Pelletier E."/>
            <person name="Niang G."/>
            <person name="Scheremetjew M."/>
            <person name="Finn R."/>
            <person name="Kale V."/>
            <person name="Holt S."/>
            <person name="Cochrane G."/>
            <person name="Meng A."/>
            <person name="Brown T."/>
            <person name="Cohen L."/>
        </authorList>
    </citation>
    <scope>NUCLEOTIDE SEQUENCE</scope>
    <source>
        <strain evidence="3">GSO104</strain>
        <strain evidence="2">Pop2</strain>
    </source>
</reference>
<keyword evidence="1" id="KW-0732">Signal</keyword>
<dbReference type="PANTHER" id="PTHR35716">
    <property type="entry name" value="OS05G0574700 PROTEIN-RELATED"/>
    <property type="match status" value="1"/>
</dbReference>
<proteinExistence type="predicted"/>
<dbReference type="EMBL" id="HBGN01015305">
    <property type="protein sequence ID" value="CAD9327694.1"/>
    <property type="molecule type" value="Transcribed_RNA"/>
</dbReference>
<dbReference type="Pfam" id="PF16156">
    <property type="entry name" value="DUF4864"/>
    <property type="match status" value="1"/>
</dbReference>
<gene>
    <name evidence="3" type="ORF">DBRI00130_LOCUS42536</name>
    <name evidence="2" type="ORF">DBRI1063_LOCUS9831</name>
</gene>
<accession>A0A6U3QV65</accession>
<feature type="chain" id="PRO_5036191990" evidence="1">
    <location>
        <begin position="20"/>
        <end position="151"/>
    </location>
</feature>
<organism evidence="3">
    <name type="scientific">Ditylum brightwellii</name>
    <dbReference type="NCBI Taxonomy" id="49249"/>
    <lineage>
        <taxon>Eukaryota</taxon>
        <taxon>Sar</taxon>
        <taxon>Stramenopiles</taxon>
        <taxon>Ochrophyta</taxon>
        <taxon>Bacillariophyta</taxon>
        <taxon>Mediophyceae</taxon>
        <taxon>Lithodesmiophycidae</taxon>
        <taxon>Lithodesmiales</taxon>
        <taxon>Lithodesmiaceae</taxon>
        <taxon>Ditylum</taxon>
    </lineage>
</organism>
<name>A0A6U3QV65_9STRA</name>
<sequence>MKIFYIFLGFIAYIHTIDSFSLINPNTSPESVVLQQLHALQQDDIYTVFKFASPSNKEATGPWQRFSKMARSPPYAPLIKHKRAELMLTRRKPNGIEWMCLVRVWPSKGSEKEKEDGNLMPVHYWWTLSKVWNDDGIFKDCWMVDGVIPDR</sequence>
<dbReference type="InterPro" id="IPR032347">
    <property type="entry name" value="DUF4864"/>
</dbReference>
<evidence type="ECO:0000256" key="1">
    <source>
        <dbReference type="SAM" id="SignalP"/>
    </source>
</evidence>